<proteinExistence type="predicted"/>
<evidence type="ECO:0000313" key="4">
    <source>
        <dbReference type="Proteomes" id="UP000595895"/>
    </source>
</evidence>
<evidence type="ECO:0000313" key="3">
    <source>
        <dbReference type="EMBL" id="QQM67014.1"/>
    </source>
</evidence>
<evidence type="ECO:0000256" key="2">
    <source>
        <dbReference type="SAM" id="Phobius"/>
    </source>
</evidence>
<dbReference type="EMBL" id="CP066802">
    <property type="protein sequence ID" value="QQM67014.1"/>
    <property type="molecule type" value="Genomic_DNA"/>
</dbReference>
<dbReference type="Proteomes" id="UP000595895">
    <property type="component" value="Chromosome"/>
</dbReference>
<keyword evidence="2" id="KW-0812">Transmembrane</keyword>
<organism evidence="3 4">
    <name type="scientific">Actinomyces weissii</name>
    <dbReference type="NCBI Taxonomy" id="675090"/>
    <lineage>
        <taxon>Bacteria</taxon>
        <taxon>Bacillati</taxon>
        <taxon>Actinomycetota</taxon>
        <taxon>Actinomycetes</taxon>
        <taxon>Actinomycetales</taxon>
        <taxon>Actinomycetaceae</taxon>
        <taxon>Actinomyces</taxon>
    </lineage>
</organism>
<feature type="compositionally biased region" description="Basic and acidic residues" evidence="1">
    <location>
        <begin position="117"/>
        <end position="127"/>
    </location>
</feature>
<feature type="transmembrane region" description="Helical" evidence="2">
    <location>
        <begin position="6"/>
        <end position="25"/>
    </location>
</feature>
<dbReference type="Pfam" id="PF10066">
    <property type="entry name" value="DUF2304"/>
    <property type="match status" value="1"/>
</dbReference>
<dbReference type="RefSeq" id="WP_200275244.1">
    <property type="nucleotide sequence ID" value="NZ_CP066802.1"/>
</dbReference>
<dbReference type="KEGG" id="awe:JG540_08170"/>
<protein>
    <submittedName>
        <fullName evidence="3">DUF2304 domain-containing protein</fullName>
    </submittedName>
</protein>
<reference evidence="3 4" key="1">
    <citation type="submission" date="2020-12" db="EMBL/GenBank/DDBJ databases">
        <authorList>
            <person name="Zhou J."/>
        </authorList>
    </citation>
    <scope>NUCLEOTIDE SEQUENCE [LARGE SCALE GENOMIC DNA]</scope>
    <source>
        <strain evidence="3 4">CCUG 61299</strain>
    </source>
</reference>
<dbReference type="InterPro" id="IPR019277">
    <property type="entry name" value="DUF2304"/>
</dbReference>
<keyword evidence="2" id="KW-1133">Transmembrane helix</keyword>
<evidence type="ECO:0000256" key="1">
    <source>
        <dbReference type="SAM" id="MobiDB-lite"/>
    </source>
</evidence>
<feature type="transmembrane region" description="Helical" evidence="2">
    <location>
        <begin position="37"/>
        <end position="59"/>
    </location>
</feature>
<feature type="region of interest" description="Disordered" evidence="1">
    <location>
        <begin position="107"/>
        <end position="127"/>
    </location>
</feature>
<feature type="transmembrane region" description="Helical" evidence="2">
    <location>
        <begin position="71"/>
        <end position="88"/>
    </location>
</feature>
<name>A0A7T7M8R9_9ACTO</name>
<keyword evidence="2" id="KW-0472">Membrane</keyword>
<sequence length="127" mass="13618">MGPQIVIQTILITAVCLVGWMLLRSPGGDRHLAGRRLVTLAFVVFAVVTIIFPSLTGHLAHLVGVGRGTDLLLYALVVAFLVQMLSSFRRNAALERQLTRLARRVALDGAPAPAEPPTERGPRSGDA</sequence>
<keyword evidence="4" id="KW-1185">Reference proteome</keyword>
<dbReference type="AlphaFoldDB" id="A0A7T7M8R9"/>
<gene>
    <name evidence="3" type="ORF">JG540_08170</name>
</gene>
<accession>A0A7T7M8R9</accession>